<evidence type="ECO:0008006" key="2">
    <source>
        <dbReference type="Google" id="ProtNLM"/>
    </source>
</evidence>
<proteinExistence type="predicted"/>
<accession>A0A0H5Q059</accession>
<dbReference type="Gene3D" id="3.40.50.1820">
    <property type="entry name" value="alpha/beta hydrolase"/>
    <property type="match status" value="1"/>
</dbReference>
<reference evidence="1" key="1">
    <citation type="submission" date="2015-06" db="EMBL/GenBank/DDBJ databases">
        <authorList>
            <person name="Joergensen T."/>
        </authorList>
    </citation>
    <scope>NUCLEOTIDE SEQUENCE</scope>
    <source>
        <plasmid evidence="1">pRGRH0358</plasmid>
    </source>
</reference>
<name>A0A0H5Q059_9ZZZZ</name>
<keyword evidence="1" id="KW-0614">Plasmid</keyword>
<dbReference type="EMBL" id="LN853021">
    <property type="protein sequence ID" value="CRY94785.1"/>
    <property type="molecule type" value="Genomic_DNA"/>
</dbReference>
<geneLocation type="plasmid" evidence="1">
    <name>pRGRH0358</name>
</geneLocation>
<organism evidence="1">
    <name type="scientific">uncultured prokaryote</name>
    <dbReference type="NCBI Taxonomy" id="198431"/>
    <lineage>
        <taxon>unclassified sequences</taxon>
        <taxon>environmental samples</taxon>
    </lineage>
</organism>
<dbReference type="AlphaFoldDB" id="A0A0H5Q059"/>
<reference evidence="1" key="2">
    <citation type="submission" date="2015-07" db="EMBL/GenBank/DDBJ databases">
        <title>Plasmids, circular viruses and viroids from rat gut.</title>
        <authorList>
            <person name="Jorgensen T.J."/>
            <person name="Hansen M.A."/>
            <person name="Xu Z."/>
            <person name="Tabak M.A."/>
            <person name="Sorensen S.J."/>
            <person name="Hansen L.H."/>
        </authorList>
    </citation>
    <scope>NUCLEOTIDE SEQUENCE</scope>
    <source>
        <plasmid evidence="1">pRGRH0358</plasmid>
    </source>
</reference>
<sequence length="241" mass="26889">MKLRRRMIALTALFASMNLQAGEPTVETLETAICKDQSVSYVLNRSRTSEPSFVLILFPGGDGIVNPHLDKKGRLAYRKKTNFLLRTRSLIVDKAFATAVTDSSSDPVRFRCLTSHLKTIFPRADLYLIGTSRGTFDTMRLAPEIQDDIKGVIHTSSLSSIVNFDTRKLKNRQLIVHHREDACSATSFAAAQSSAKRYGTDFIAVDGGMLDGNPCQPFSHHGYAGIEEMVVEHIKAWIRRE</sequence>
<dbReference type="InterPro" id="IPR029058">
    <property type="entry name" value="AB_hydrolase_fold"/>
</dbReference>
<protein>
    <recommendedName>
        <fullName evidence="2">Alpha/beta hydrolase</fullName>
    </recommendedName>
</protein>
<evidence type="ECO:0000313" key="1">
    <source>
        <dbReference type="EMBL" id="CRY94785.1"/>
    </source>
</evidence>